<accession>A0ABX3GCJ2</accession>
<dbReference type="Proteomes" id="UP000187158">
    <property type="component" value="Unassembled WGS sequence"/>
</dbReference>
<dbReference type="EMBL" id="MPVP01000580">
    <property type="protein sequence ID" value="OMC98138.1"/>
    <property type="molecule type" value="Genomic_DNA"/>
</dbReference>
<gene>
    <name evidence="1" type="ORF">BSO21_33110</name>
</gene>
<evidence type="ECO:0000313" key="2">
    <source>
        <dbReference type="Proteomes" id="UP000187158"/>
    </source>
</evidence>
<protein>
    <submittedName>
        <fullName evidence="1">Uncharacterized protein</fullName>
    </submittedName>
</protein>
<sequence length="166" mass="19228">MCDDDFYTKAINTALDAFHFTLPMSVRLTRIGERVPTTLIEQGGAFCDFRGDISLDGTPEVVEYVILIHEDIRSVNEPIEFETGIRYRIQDFFDSIEVEFTKESLFLFSLLHELGHAVVYEKFRRGGTEDKYPILIKPVLSSEDINSKWIDKNGIKYYQYLNIIEA</sequence>
<reference evidence="1 2" key="1">
    <citation type="submission" date="2016-11" db="EMBL/GenBank/DDBJ databases">
        <title>Paenibacillus species isolates.</title>
        <authorList>
            <person name="Beno S.M."/>
        </authorList>
    </citation>
    <scope>NUCLEOTIDE SEQUENCE [LARGE SCALE GENOMIC DNA]</scope>
    <source>
        <strain evidence="1 2">FSL H7-0433</strain>
    </source>
</reference>
<organism evidence="1 2">
    <name type="scientific">Paenibacillus odorifer</name>
    <dbReference type="NCBI Taxonomy" id="189426"/>
    <lineage>
        <taxon>Bacteria</taxon>
        <taxon>Bacillati</taxon>
        <taxon>Bacillota</taxon>
        <taxon>Bacilli</taxon>
        <taxon>Bacillales</taxon>
        <taxon>Paenibacillaceae</taxon>
        <taxon>Paenibacillus</taxon>
    </lineage>
</organism>
<keyword evidence="2" id="KW-1185">Reference proteome</keyword>
<name>A0ABX3GCJ2_9BACL</name>
<dbReference type="RefSeq" id="WP_144024882.1">
    <property type="nucleotide sequence ID" value="NZ_MPVP01000580.1"/>
</dbReference>
<proteinExistence type="predicted"/>
<evidence type="ECO:0000313" key="1">
    <source>
        <dbReference type="EMBL" id="OMC98138.1"/>
    </source>
</evidence>
<comment type="caution">
    <text evidence="1">The sequence shown here is derived from an EMBL/GenBank/DDBJ whole genome shotgun (WGS) entry which is preliminary data.</text>
</comment>
<feature type="non-terminal residue" evidence="1">
    <location>
        <position position="166"/>
    </location>
</feature>